<evidence type="ECO:0000313" key="2">
    <source>
        <dbReference type="Proteomes" id="UP000385207"/>
    </source>
</evidence>
<dbReference type="RefSeq" id="WP_150783036.1">
    <property type="nucleotide sequence ID" value="NZ_CABVII010000001.1"/>
</dbReference>
<dbReference type="OrthoDB" id="6978945at2"/>
<organism evidence="1 2">
    <name type="scientific">Pseudomonas fluorescens</name>
    <dbReference type="NCBI Taxonomy" id="294"/>
    <lineage>
        <taxon>Bacteria</taxon>
        <taxon>Pseudomonadati</taxon>
        <taxon>Pseudomonadota</taxon>
        <taxon>Gammaproteobacteria</taxon>
        <taxon>Pseudomonadales</taxon>
        <taxon>Pseudomonadaceae</taxon>
        <taxon>Pseudomonas</taxon>
    </lineage>
</organism>
<dbReference type="EMBL" id="CABVII010000001">
    <property type="protein sequence ID" value="VVO49859.1"/>
    <property type="molecule type" value="Genomic_DNA"/>
</dbReference>
<accession>A0A5E7GD79</accession>
<reference evidence="1 2" key="1">
    <citation type="submission" date="2019-09" db="EMBL/GenBank/DDBJ databases">
        <authorList>
            <person name="Chandra G."/>
            <person name="Truman W A."/>
        </authorList>
    </citation>
    <scope>NUCLEOTIDE SEQUENCE [LARGE SCALE GENOMIC DNA]</scope>
    <source>
        <strain evidence="1">PS862</strain>
    </source>
</reference>
<name>A0A5E7GD79_PSEFL</name>
<evidence type="ECO:0000313" key="1">
    <source>
        <dbReference type="EMBL" id="VVO49859.1"/>
    </source>
</evidence>
<dbReference type="Proteomes" id="UP000385207">
    <property type="component" value="Unassembled WGS sequence"/>
</dbReference>
<proteinExistence type="predicted"/>
<sequence>MANPTTPKAEAESPRPIAYQDTAFTSRTLIMRSGRQHAVVAGQVSVSSADAEALAFLDKAPAFQRLPE</sequence>
<protein>
    <submittedName>
        <fullName evidence="1">Uncharacterized protein</fullName>
    </submittedName>
</protein>
<gene>
    <name evidence="1" type="ORF">PS862_00255</name>
</gene>
<dbReference type="AlphaFoldDB" id="A0A5E7GD79"/>